<comment type="caution">
    <text evidence="4">The sequence shown here is derived from an EMBL/GenBank/DDBJ whole genome shotgun (WGS) entry which is preliminary data.</text>
</comment>
<name>A0A8K0JT54_9TREE</name>
<dbReference type="InterPro" id="IPR000757">
    <property type="entry name" value="Beta-glucanase-like"/>
</dbReference>
<feature type="compositionally biased region" description="Gly residues" evidence="1">
    <location>
        <begin position="364"/>
        <end position="373"/>
    </location>
</feature>
<dbReference type="InterPro" id="IPR013320">
    <property type="entry name" value="ConA-like_dom_sf"/>
</dbReference>
<proteinExistence type="predicted"/>
<keyword evidence="2" id="KW-0732">Signal</keyword>
<evidence type="ECO:0000256" key="1">
    <source>
        <dbReference type="SAM" id="MobiDB-lite"/>
    </source>
</evidence>
<feature type="chain" id="PRO_5035467771" description="GH16 domain-containing protein" evidence="2">
    <location>
        <begin position="23"/>
        <end position="403"/>
    </location>
</feature>
<dbReference type="EMBL" id="JABELV010000004">
    <property type="protein sequence ID" value="KAG7575354.1"/>
    <property type="molecule type" value="Genomic_DNA"/>
</dbReference>
<dbReference type="Gene3D" id="2.60.120.200">
    <property type="match status" value="1"/>
</dbReference>
<dbReference type="InterPro" id="IPR050546">
    <property type="entry name" value="Glycosyl_Hydrlase_16"/>
</dbReference>
<evidence type="ECO:0000313" key="4">
    <source>
        <dbReference type="EMBL" id="KAG7575354.1"/>
    </source>
</evidence>
<feature type="region of interest" description="Disordered" evidence="1">
    <location>
        <begin position="334"/>
        <end position="373"/>
    </location>
</feature>
<dbReference type="PROSITE" id="PS51762">
    <property type="entry name" value="GH16_2"/>
    <property type="match status" value="1"/>
</dbReference>
<protein>
    <recommendedName>
        <fullName evidence="3">GH16 domain-containing protein</fullName>
    </recommendedName>
</protein>
<feature type="domain" description="GH16" evidence="3">
    <location>
        <begin position="39"/>
        <end position="320"/>
    </location>
</feature>
<evidence type="ECO:0000313" key="5">
    <source>
        <dbReference type="Proteomes" id="UP000812966"/>
    </source>
</evidence>
<evidence type="ECO:0000259" key="3">
    <source>
        <dbReference type="PROSITE" id="PS51762"/>
    </source>
</evidence>
<dbReference type="Proteomes" id="UP000812966">
    <property type="component" value="Unassembled WGS sequence"/>
</dbReference>
<gene>
    <name evidence="4" type="ORF">FFLO_00344</name>
</gene>
<dbReference type="GO" id="GO:0004553">
    <property type="term" value="F:hydrolase activity, hydrolyzing O-glycosyl compounds"/>
    <property type="evidence" value="ECO:0007669"/>
    <property type="project" value="InterPro"/>
</dbReference>
<dbReference type="SUPFAM" id="SSF49899">
    <property type="entry name" value="Concanavalin A-like lectins/glucanases"/>
    <property type="match status" value="1"/>
</dbReference>
<dbReference type="PANTHER" id="PTHR10963:SF24">
    <property type="entry name" value="GLYCOSIDASE C21B10.07-RELATED"/>
    <property type="match status" value="1"/>
</dbReference>
<dbReference type="PANTHER" id="PTHR10963">
    <property type="entry name" value="GLYCOSYL HYDROLASE-RELATED"/>
    <property type="match status" value="1"/>
</dbReference>
<feature type="signal peptide" evidence="2">
    <location>
        <begin position="1"/>
        <end position="22"/>
    </location>
</feature>
<reference evidence="4" key="1">
    <citation type="submission" date="2020-04" db="EMBL/GenBank/DDBJ databases">
        <title>Analysis of mating type loci in Filobasidium floriforme.</title>
        <authorList>
            <person name="Nowrousian M."/>
        </authorList>
    </citation>
    <scope>NUCLEOTIDE SEQUENCE</scope>
    <source>
        <strain evidence="4">CBS 6242</strain>
    </source>
</reference>
<organism evidence="4 5">
    <name type="scientific">Filobasidium floriforme</name>
    <dbReference type="NCBI Taxonomy" id="5210"/>
    <lineage>
        <taxon>Eukaryota</taxon>
        <taxon>Fungi</taxon>
        <taxon>Dikarya</taxon>
        <taxon>Basidiomycota</taxon>
        <taxon>Agaricomycotina</taxon>
        <taxon>Tremellomycetes</taxon>
        <taxon>Filobasidiales</taxon>
        <taxon>Filobasidiaceae</taxon>
        <taxon>Filobasidium</taxon>
    </lineage>
</organism>
<dbReference type="GO" id="GO:0009251">
    <property type="term" value="P:glucan catabolic process"/>
    <property type="evidence" value="ECO:0007669"/>
    <property type="project" value="TreeGrafter"/>
</dbReference>
<dbReference type="Pfam" id="PF26113">
    <property type="entry name" value="GH16_XgeA"/>
    <property type="match status" value="1"/>
</dbReference>
<sequence length="403" mass="42680">MMSTQRILVSLIFLALGTCATAQRVWKPQIEYSGTTFFDGWSFFTDPDPSNGLVRYRDGDTAFAKGLAFWTQDGTPGIQADGWTTLNPGELRDSIRLHSKALFNGGLFIADFALMPWGCGIWPSFWTLGYGAVWPTLGEIDIVEGVQDRTNNECCSHSTPGCFTNTAPGMYSGITGNVDCDSTNGKTGCGILSTSNVTYGEPFNLNGGGVFAMIWDERGIRMWEFDRRNIPADISNNAPTPGSWGMPMAAYDVSTCDINKYFKDNQLVLTVNLCGDWAGGTYSQTAHCPGTCAEQVANPANLKNTIFLINSIKVYQLAGPDEIPPPVANIRDASKNAQGMGGGRVSSNETSVGQASAVDKGRGGGRGGAGGGGGGSNNAMAVNTPCNGLLLAGVVCLVTVFCT</sequence>
<keyword evidence="5" id="KW-1185">Reference proteome</keyword>
<dbReference type="AlphaFoldDB" id="A0A8K0JT54"/>
<accession>A0A8K0JT54</accession>
<evidence type="ECO:0000256" key="2">
    <source>
        <dbReference type="SAM" id="SignalP"/>
    </source>
</evidence>
<dbReference type="CDD" id="cd02181">
    <property type="entry name" value="GH16_fungal_Lam16A_glucanase"/>
    <property type="match status" value="1"/>
</dbReference>
<feature type="compositionally biased region" description="Polar residues" evidence="1">
    <location>
        <begin position="345"/>
        <end position="354"/>
    </location>
</feature>